<dbReference type="PANTHER" id="PTHR24960:SF84">
    <property type="entry name" value="HYDROGENASE SUBUNIT"/>
    <property type="match status" value="1"/>
</dbReference>
<organism evidence="8 9">
    <name type="scientific">Campylobacter hominis (strain ATCC BAA-381 / DSM 21671 / CCUG 45161 / LMG 19568 / NCTC 13146 / CH001A)</name>
    <dbReference type="NCBI Taxonomy" id="360107"/>
    <lineage>
        <taxon>Bacteria</taxon>
        <taxon>Pseudomonadati</taxon>
        <taxon>Campylobacterota</taxon>
        <taxon>Epsilonproteobacteria</taxon>
        <taxon>Campylobacterales</taxon>
        <taxon>Campylobacteraceae</taxon>
        <taxon>Campylobacter</taxon>
    </lineage>
</organism>
<dbReference type="SUPFAM" id="SSF54862">
    <property type="entry name" value="4Fe-4S ferredoxins"/>
    <property type="match status" value="1"/>
</dbReference>
<keyword evidence="3" id="KW-0408">Iron</keyword>
<dbReference type="InterPro" id="IPR050157">
    <property type="entry name" value="PSI_iron-sulfur_center"/>
</dbReference>
<dbReference type="KEGG" id="cha:CHAB381_0187"/>
<feature type="domain" description="4Fe-4S His(Cys)3-ligated-type" evidence="7">
    <location>
        <begin position="76"/>
        <end position="115"/>
    </location>
</feature>
<dbReference type="AlphaFoldDB" id="A7HZV4"/>
<dbReference type="InterPro" id="IPR001041">
    <property type="entry name" value="2Fe-2S_ferredoxin-type"/>
</dbReference>
<dbReference type="Gene3D" id="3.30.70.20">
    <property type="match status" value="1"/>
</dbReference>
<dbReference type="GO" id="GO:0046872">
    <property type="term" value="F:metal ion binding"/>
    <property type="evidence" value="ECO:0007669"/>
    <property type="project" value="UniProtKB-KW"/>
</dbReference>
<evidence type="ECO:0000256" key="4">
    <source>
        <dbReference type="ARBA" id="ARBA00023014"/>
    </source>
</evidence>
<dbReference type="InterPro" id="IPR019574">
    <property type="entry name" value="NADH_UbQ_OxRdtase_Gsu_4Fe4S-bd"/>
</dbReference>
<dbReference type="Pfam" id="PF10588">
    <property type="entry name" value="NADH-G_4Fe-4S_3"/>
    <property type="match status" value="1"/>
</dbReference>
<dbReference type="PROSITE" id="PS51379">
    <property type="entry name" value="4FE4S_FER_2"/>
    <property type="match status" value="1"/>
</dbReference>
<dbReference type="PROSITE" id="PS00198">
    <property type="entry name" value="4FE4S_FER_1"/>
    <property type="match status" value="1"/>
</dbReference>
<dbReference type="GO" id="GO:0016491">
    <property type="term" value="F:oxidoreductase activity"/>
    <property type="evidence" value="ECO:0007669"/>
    <property type="project" value="InterPro"/>
</dbReference>
<dbReference type="Gene3D" id="3.10.20.740">
    <property type="match status" value="1"/>
</dbReference>
<dbReference type="InterPro" id="IPR017900">
    <property type="entry name" value="4Fe4S_Fe_S_CS"/>
</dbReference>
<dbReference type="InterPro" id="IPR036010">
    <property type="entry name" value="2Fe-2S_ferredoxin-like_sf"/>
</dbReference>
<keyword evidence="2" id="KW-0479">Metal-binding</keyword>
<dbReference type="STRING" id="360107.CHAB381_0187"/>
<dbReference type="Proteomes" id="UP000002407">
    <property type="component" value="Chromosome"/>
</dbReference>
<dbReference type="SMART" id="SM00929">
    <property type="entry name" value="NADH-G_4Fe-4S_3"/>
    <property type="match status" value="1"/>
</dbReference>
<dbReference type="PANTHER" id="PTHR24960">
    <property type="entry name" value="PHOTOSYSTEM I IRON-SULFUR CENTER-RELATED"/>
    <property type="match status" value="1"/>
</dbReference>
<dbReference type="CDD" id="cd00207">
    <property type="entry name" value="fer2"/>
    <property type="match status" value="1"/>
</dbReference>
<feature type="domain" description="4Fe-4S ferredoxin-type" evidence="6">
    <location>
        <begin position="196"/>
        <end position="226"/>
    </location>
</feature>
<dbReference type="SUPFAM" id="SSF54292">
    <property type="entry name" value="2Fe-2S ferredoxin-like"/>
    <property type="match status" value="1"/>
</dbReference>
<dbReference type="GO" id="GO:0051539">
    <property type="term" value="F:4 iron, 4 sulfur cluster binding"/>
    <property type="evidence" value="ECO:0007669"/>
    <property type="project" value="UniProtKB-KW"/>
</dbReference>
<evidence type="ECO:0000313" key="8">
    <source>
        <dbReference type="EMBL" id="ABS52080.1"/>
    </source>
</evidence>
<keyword evidence="9" id="KW-1185">Reference proteome</keyword>
<dbReference type="Pfam" id="PF13510">
    <property type="entry name" value="Fer2_4"/>
    <property type="match status" value="1"/>
</dbReference>
<name>A7HZV4_CAMHC</name>
<evidence type="ECO:0000259" key="6">
    <source>
        <dbReference type="PROSITE" id="PS51379"/>
    </source>
</evidence>
<dbReference type="SUPFAM" id="SSF53706">
    <property type="entry name" value="Formate dehydrogenase/DMSO reductase, domains 1-3"/>
    <property type="match status" value="1"/>
</dbReference>
<dbReference type="PROSITE" id="PS51839">
    <property type="entry name" value="4FE4S_HC3"/>
    <property type="match status" value="1"/>
</dbReference>
<dbReference type="PROSITE" id="PS51085">
    <property type="entry name" value="2FE2S_FER_2"/>
    <property type="match status" value="1"/>
</dbReference>
<accession>A7HZV4</accession>
<sequence length="760" mass="85875">MIKITINGQVCECEENEYILNVARANGIFIPALCYVSCASPTLACRLCVGEIDGKRVYTCNAKAKDGMLVITDTPELNEERKAIMQTYCINHPLECGVCDQSGECELQNFVHYMGVNEQKYAIKDTHKPCKKWGVISYSPSLCIVCERCIKTCKDKIGESALKTVPRGGDNVDKSLKESMPKEAFAVWNKFQKNLIAPASGETLECSKCGECVAVCPVGALTSSDFKYKSNAWELNKIPASNPHSSDCELIYYDVKQSSIENRAPKIYRVSNDFYFGWLNGAARFGFDFSNKNAVRDEKLFDKIVFALKNKEIKTIKFNSFITNEEARILELFRQNFGIKLVNDEAFKFQKFMKNFTEKSGENLYSANSTDVANSDFIIVAGSFLRSDAPNLSYKVNNALKIKKSAGLYFHPVSDKVVQNFSKNFIQIKHDAKFDIEILLFILKKFGQNLPEWLNKNLDQNFSELLDLNETKIDEILAERQNFTLIIGEDFVCSKNAEILAKLTGFIAKFTPFKILIIPPRTNSLGVSLICELSEKSEGKTFGYNEEGDYSFGVFKDLQAPALSQQEGTFTNYDKRVVPTNAALPFCGFELNDFAKSLGFGKKFTIDFTQDLGKNFKNIKFDDLENCYSDSGENQRGYELEILKQDADLSEFEIKNENENLKDFIYAANPINEFSEFSAIAFNEKAKFIVGSEFLQMHNIKKDEILTLKINGIEISLPTEENNEFGGILLPYFDSKIPANEIFTDSRFCDFEIVKGGENE</sequence>
<keyword evidence="1" id="KW-0004">4Fe-4S</keyword>
<dbReference type="eggNOG" id="COG1034">
    <property type="taxonomic scope" value="Bacteria"/>
</dbReference>
<evidence type="ECO:0000259" key="7">
    <source>
        <dbReference type="PROSITE" id="PS51839"/>
    </source>
</evidence>
<gene>
    <name evidence="8" type="ordered locus">CHAB381_0187</name>
</gene>
<evidence type="ECO:0000256" key="3">
    <source>
        <dbReference type="ARBA" id="ARBA00023004"/>
    </source>
</evidence>
<keyword evidence="4" id="KW-0411">Iron-sulfur</keyword>
<evidence type="ECO:0000313" key="9">
    <source>
        <dbReference type="Proteomes" id="UP000002407"/>
    </source>
</evidence>
<protein>
    <submittedName>
        <fullName evidence="8">NADH dehydrogenase gamma subunit</fullName>
    </submittedName>
</protein>
<proteinExistence type="predicted"/>
<feature type="domain" description="2Fe-2S ferredoxin-type" evidence="5">
    <location>
        <begin position="1"/>
        <end position="76"/>
    </location>
</feature>
<dbReference type="EMBL" id="CP000776">
    <property type="protein sequence ID" value="ABS52080.1"/>
    <property type="molecule type" value="Genomic_DNA"/>
</dbReference>
<evidence type="ECO:0000256" key="2">
    <source>
        <dbReference type="ARBA" id="ARBA00022723"/>
    </source>
</evidence>
<evidence type="ECO:0000256" key="1">
    <source>
        <dbReference type="ARBA" id="ARBA00022485"/>
    </source>
</evidence>
<reference evidence="9" key="1">
    <citation type="submission" date="2007-07" db="EMBL/GenBank/DDBJ databases">
        <title>Complete genome sequence of Campylobacter hominis ATCC BAA-381, a commensal isolated from the human gastrointestinal tract.</title>
        <authorList>
            <person name="Fouts D.E."/>
            <person name="Mongodin E.F."/>
            <person name="Puiu D."/>
            <person name="Sebastian Y."/>
            <person name="Miller W.G."/>
            <person name="Mandrell R.E."/>
            <person name="Nelson K.E."/>
        </authorList>
    </citation>
    <scope>NUCLEOTIDE SEQUENCE [LARGE SCALE GENOMIC DNA]</scope>
    <source>
        <strain evidence="9">ATCC BAA-381 / LMG 19568 / NCTC 13146 / CH001A</strain>
    </source>
</reference>
<dbReference type="NCBIfam" id="NF006305">
    <property type="entry name" value="PRK08493.1"/>
    <property type="match status" value="1"/>
</dbReference>
<dbReference type="Pfam" id="PF12838">
    <property type="entry name" value="Fer4_7"/>
    <property type="match status" value="1"/>
</dbReference>
<evidence type="ECO:0000259" key="5">
    <source>
        <dbReference type="PROSITE" id="PS51085"/>
    </source>
</evidence>
<dbReference type="HOGENOM" id="CLU_021910_0_0_7"/>
<dbReference type="InterPro" id="IPR017896">
    <property type="entry name" value="4Fe4S_Fe-S-bd"/>
</dbReference>